<dbReference type="Proteomes" id="UP000601435">
    <property type="component" value="Unassembled WGS sequence"/>
</dbReference>
<dbReference type="SUPFAM" id="SSF63829">
    <property type="entry name" value="Calcium-dependent phosphotriesterase"/>
    <property type="match status" value="1"/>
</dbReference>
<proteinExistence type="predicted"/>
<feature type="region of interest" description="Disordered" evidence="1">
    <location>
        <begin position="475"/>
        <end position="497"/>
    </location>
</feature>
<evidence type="ECO:0000313" key="2">
    <source>
        <dbReference type="EMBL" id="CAE7889529.1"/>
    </source>
</evidence>
<gene>
    <name evidence="2" type="ORF">SNEC2469_LOCUS29513</name>
</gene>
<dbReference type="InterPro" id="IPR015943">
    <property type="entry name" value="WD40/YVTN_repeat-like_dom_sf"/>
</dbReference>
<accession>A0A813B1I2</accession>
<organism evidence="2 3">
    <name type="scientific">Symbiodinium necroappetens</name>
    <dbReference type="NCBI Taxonomy" id="1628268"/>
    <lineage>
        <taxon>Eukaryota</taxon>
        <taxon>Sar</taxon>
        <taxon>Alveolata</taxon>
        <taxon>Dinophyceae</taxon>
        <taxon>Suessiales</taxon>
        <taxon>Symbiodiniaceae</taxon>
        <taxon>Symbiodinium</taxon>
    </lineage>
</organism>
<comment type="caution">
    <text evidence="2">The sequence shown here is derived from an EMBL/GenBank/DDBJ whole genome shotgun (WGS) entry which is preliminary data.</text>
</comment>
<protein>
    <submittedName>
        <fullName evidence="2">Uncharacterized protein</fullName>
    </submittedName>
</protein>
<dbReference type="EMBL" id="CAJNJA010066541">
    <property type="protein sequence ID" value="CAE7889529.1"/>
    <property type="molecule type" value="Genomic_DNA"/>
</dbReference>
<dbReference type="AlphaFoldDB" id="A0A813B1I2"/>
<feature type="compositionally biased region" description="Polar residues" evidence="1">
    <location>
        <begin position="435"/>
        <end position="448"/>
    </location>
</feature>
<keyword evidence="3" id="KW-1185">Reference proteome</keyword>
<evidence type="ECO:0000256" key="1">
    <source>
        <dbReference type="SAM" id="MobiDB-lite"/>
    </source>
</evidence>
<evidence type="ECO:0000313" key="3">
    <source>
        <dbReference type="Proteomes" id="UP000601435"/>
    </source>
</evidence>
<dbReference type="OrthoDB" id="408770at2759"/>
<feature type="region of interest" description="Disordered" evidence="1">
    <location>
        <begin position="415"/>
        <end position="458"/>
    </location>
</feature>
<reference evidence="2" key="1">
    <citation type="submission" date="2021-02" db="EMBL/GenBank/DDBJ databases">
        <authorList>
            <person name="Dougan E. K."/>
            <person name="Rhodes N."/>
            <person name="Thang M."/>
            <person name="Chan C."/>
        </authorList>
    </citation>
    <scope>NUCLEOTIDE SEQUENCE</scope>
</reference>
<sequence length="497" mass="54280">MEQLEEEQEAQLLPKKYAEHQAVKEQLAAREEKLAEGAGAICKLYCIPRNAEQCVEIQVREGSRQVRWDWVGPNFGKVGCKYISICRSLVTPGEFYCVPYDAAHVLLVNIDEDTITEVGEKVSSDLVTKYATAASSYDWNGRIYAAPFLAQRVLQIDPYTGTVGEVGPRLVKSEQGEWWVTIASPITLKIYAIPWDARHVMEIDPVRGGATRKVGPDLGPTPGKYCSAIVAGDGSIFAPPYNARKILRIDGTGNVSLVPPDLGVGPRKYCCMCQGANRLLYAPPLYADQVLEISTSGKGNRLIGPAIGNGEAKYACAALGPDDKIYCAPLEAHRVLLIIPEDHEVEEIGVDLGKEEEKYSCIAPAPVGPMMYAAPRNARFLLEVDTKRCFVREVGKDLGPVKRKFTAILTGKPPEAPALVRSGTAPQKGAGASWSPPSSRSKQRTPPQDQKAVEPRSLMGVLRLCASNSMLTKSKPFKCKTARQRTMLSPMSPARPR</sequence>
<name>A0A813B1I2_9DINO</name>
<dbReference type="Gene3D" id="2.130.10.10">
    <property type="entry name" value="YVTN repeat-like/Quinoprotein amine dehydrogenase"/>
    <property type="match status" value="1"/>
</dbReference>